<dbReference type="Gene3D" id="1.10.150.20">
    <property type="entry name" value="5' to 3' exonuclease, C-terminal subdomain"/>
    <property type="match status" value="2"/>
</dbReference>
<evidence type="ECO:0000313" key="2">
    <source>
        <dbReference type="EMBL" id="GGI83928.1"/>
    </source>
</evidence>
<dbReference type="InterPro" id="IPR025567">
    <property type="entry name" value="DUF4332"/>
</dbReference>
<dbReference type="OrthoDB" id="9794786at2"/>
<evidence type="ECO:0000259" key="1">
    <source>
        <dbReference type="Pfam" id="PF14229"/>
    </source>
</evidence>
<keyword evidence="3" id="KW-1185">Reference proteome</keyword>
<reference evidence="2" key="1">
    <citation type="journal article" date="2014" name="Int. J. Syst. Evol. Microbiol.">
        <title>Complete genome sequence of Corynebacterium casei LMG S-19264T (=DSM 44701T), isolated from a smear-ripened cheese.</title>
        <authorList>
            <consortium name="US DOE Joint Genome Institute (JGI-PGF)"/>
            <person name="Walter F."/>
            <person name="Albersmeier A."/>
            <person name="Kalinowski J."/>
            <person name="Ruckert C."/>
        </authorList>
    </citation>
    <scope>NUCLEOTIDE SEQUENCE</scope>
    <source>
        <strain evidence="2">JCM 13919</strain>
    </source>
</reference>
<accession>A0A917NAS2</accession>
<dbReference type="RefSeq" id="WP_131776491.1">
    <property type="nucleotide sequence ID" value="NZ_BMOB01000004.1"/>
</dbReference>
<sequence length="134" mass="14914">MCKLSQLEGIGVKFIALLHEAGIEDQDQLLEACSQPNERQQLAKATGINSKLILKWTQQADLSRINGIGEEYAELLIHCGVGSVQQLSLCNPEKLMALMQEYNEQTKLVRALPGKTSIEDWIEQAKTIPVKLEP</sequence>
<proteinExistence type="predicted"/>
<reference evidence="2" key="2">
    <citation type="submission" date="2020-09" db="EMBL/GenBank/DDBJ databases">
        <authorList>
            <person name="Sun Q."/>
            <person name="Ohkuma M."/>
        </authorList>
    </citation>
    <scope>NUCLEOTIDE SEQUENCE</scope>
    <source>
        <strain evidence="2">JCM 13919</strain>
    </source>
</reference>
<organism evidence="2 3">
    <name type="scientific">Legionella impletisoli</name>
    <dbReference type="NCBI Taxonomy" id="343510"/>
    <lineage>
        <taxon>Bacteria</taxon>
        <taxon>Pseudomonadati</taxon>
        <taxon>Pseudomonadota</taxon>
        <taxon>Gammaproteobacteria</taxon>
        <taxon>Legionellales</taxon>
        <taxon>Legionellaceae</taxon>
        <taxon>Legionella</taxon>
    </lineage>
</organism>
<feature type="domain" description="DUF4332" evidence="1">
    <location>
        <begin position="9"/>
        <end position="127"/>
    </location>
</feature>
<evidence type="ECO:0000313" key="3">
    <source>
        <dbReference type="Proteomes" id="UP000630149"/>
    </source>
</evidence>
<dbReference type="EMBL" id="BMOB01000004">
    <property type="protein sequence ID" value="GGI83928.1"/>
    <property type="molecule type" value="Genomic_DNA"/>
</dbReference>
<comment type="caution">
    <text evidence="2">The sequence shown here is derived from an EMBL/GenBank/DDBJ whole genome shotgun (WGS) entry which is preliminary data.</text>
</comment>
<name>A0A917NAS2_9GAMM</name>
<dbReference type="AlphaFoldDB" id="A0A917NAS2"/>
<dbReference type="Pfam" id="PF14229">
    <property type="entry name" value="DUF4332"/>
    <property type="match status" value="1"/>
</dbReference>
<protein>
    <submittedName>
        <fullName evidence="2">Ferredoxin</fullName>
    </submittedName>
</protein>
<gene>
    <name evidence="2" type="ORF">GCM10007966_10670</name>
</gene>
<dbReference type="Proteomes" id="UP000630149">
    <property type="component" value="Unassembled WGS sequence"/>
</dbReference>